<keyword evidence="6" id="KW-1185">Reference proteome</keyword>
<comment type="caution">
    <text evidence="5">The sequence shown here is derived from an EMBL/GenBank/DDBJ whole genome shotgun (WGS) entry which is preliminary data.</text>
</comment>
<dbReference type="PANTHER" id="PTHR15565:SF0">
    <property type="entry name" value="PROTEIN AATF"/>
    <property type="match status" value="1"/>
</dbReference>
<feature type="compositionally biased region" description="Basic and acidic residues" evidence="2">
    <location>
        <begin position="28"/>
        <end position="43"/>
    </location>
</feature>
<feature type="region of interest" description="Disordered" evidence="2">
    <location>
        <begin position="413"/>
        <end position="438"/>
    </location>
</feature>
<feature type="domain" description="Apoptosis-antagonizing transcription factor C-terminal" evidence="3">
    <location>
        <begin position="470"/>
        <end position="553"/>
    </location>
</feature>
<dbReference type="GO" id="GO:0005730">
    <property type="term" value="C:nucleolus"/>
    <property type="evidence" value="ECO:0007669"/>
    <property type="project" value="TreeGrafter"/>
</dbReference>
<reference evidence="5 6" key="1">
    <citation type="submission" date="2019-07" db="EMBL/GenBank/DDBJ databases">
        <title>Genomes of Cafeteria roenbergensis.</title>
        <authorList>
            <person name="Fischer M.G."/>
            <person name="Hackl T."/>
            <person name="Roman M."/>
        </authorList>
    </citation>
    <scope>NUCLEOTIDE SEQUENCE [LARGE SCALE GENOMIC DNA]</scope>
    <source>
        <strain evidence="5 6">BVI</strain>
    </source>
</reference>
<dbReference type="PANTHER" id="PTHR15565">
    <property type="entry name" value="AATF PROTEIN APOPTOSIS ANTAGONIZING TRANSCRIPTION FACTOR"/>
    <property type="match status" value="1"/>
</dbReference>
<sequence length="557" mass="57502">MATLRDLARMREADAPLDLDPEADGFGDDARTDRQETDGHEALALKPSRLRGMGRKFQSGAYAGSRADSSSLFPSMAPDAADLAGSESDSDGEGVDDDDDDQFRAAMTAAAASAGPAGTSSDDDDVSESESDEDGDDDDDDDSSSDGGDAGRAGPAGADDVVAQLEQEERSGLALVSRAAREEAARGRSAIEQLRTFDRLIETRIRLQPLLVAANTLPRPGYFQEISARRTKVADGAARARAEAAGLTAALLAVSRARASQWPTVAASLRKLDASLGVSDVSGHDASDQEAASSAAAAAKRSRKKRQRPHDDVVAAPGACLDPYSVDAALRRADARRKRARPAAAAAAASGAGAAVETPTDALWAALCCQWDALLPPAELAIDQAFESVGLVSGLRKGGGSGGAAGSALSKAPSAQAAEAASNDSVVRRRAHPRQGDVKVVGHAVVAPTATSSDDAGAVDEEAYDDTGLYHALLKDLTAAVTDASGRGSTVQASAAAGGHKAGMKRVTRDVDRKASKGRRLRYTTLEPIVSFLAPRPRHDAPVETDAILASLFQSDA</sequence>
<feature type="compositionally biased region" description="Low complexity" evidence="2">
    <location>
        <begin position="413"/>
        <end position="425"/>
    </location>
</feature>
<accession>A0A5A8C795</accession>
<evidence type="ECO:0000259" key="4">
    <source>
        <dbReference type="Pfam" id="PF13339"/>
    </source>
</evidence>
<evidence type="ECO:0000256" key="1">
    <source>
        <dbReference type="ARBA" id="ARBA00008966"/>
    </source>
</evidence>
<dbReference type="InterPro" id="IPR012617">
    <property type="entry name" value="AATF_C"/>
</dbReference>
<name>A0A5A8C795_CAFRO</name>
<dbReference type="EMBL" id="VLTN01000052">
    <property type="protein sequence ID" value="KAA0148557.1"/>
    <property type="molecule type" value="Genomic_DNA"/>
</dbReference>
<feature type="compositionally biased region" description="Low complexity" evidence="2">
    <location>
        <begin position="105"/>
        <end position="120"/>
    </location>
</feature>
<organism evidence="5 6">
    <name type="scientific">Cafeteria roenbergensis</name>
    <name type="common">Marine flagellate</name>
    <dbReference type="NCBI Taxonomy" id="33653"/>
    <lineage>
        <taxon>Eukaryota</taxon>
        <taxon>Sar</taxon>
        <taxon>Stramenopiles</taxon>
        <taxon>Bigyra</taxon>
        <taxon>Opalozoa</taxon>
        <taxon>Bicosoecida</taxon>
        <taxon>Cafeteriaceae</taxon>
        <taxon>Cafeteria</taxon>
    </lineage>
</organism>
<dbReference type="Proteomes" id="UP000323011">
    <property type="component" value="Unassembled WGS sequence"/>
</dbReference>
<dbReference type="Pfam" id="PF08164">
    <property type="entry name" value="TRAUB"/>
    <property type="match status" value="1"/>
</dbReference>
<dbReference type="InterPro" id="IPR039223">
    <property type="entry name" value="AATF/Bfr2"/>
</dbReference>
<feature type="region of interest" description="Disordered" evidence="2">
    <location>
        <begin position="492"/>
        <end position="516"/>
    </location>
</feature>
<dbReference type="OMA" id="MAPRYTH"/>
<feature type="region of interest" description="Disordered" evidence="2">
    <location>
        <begin position="280"/>
        <end position="316"/>
    </location>
</feature>
<dbReference type="InterPro" id="IPR025160">
    <property type="entry name" value="AATF"/>
</dbReference>
<protein>
    <recommendedName>
        <fullName evidence="7">Apoptosis-antagonizing transcription factor C-terminal domain-containing protein</fullName>
    </recommendedName>
</protein>
<feature type="compositionally biased region" description="Acidic residues" evidence="2">
    <location>
        <begin position="121"/>
        <end position="144"/>
    </location>
</feature>
<evidence type="ECO:0000313" key="5">
    <source>
        <dbReference type="EMBL" id="KAA0148557.1"/>
    </source>
</evidence>
<evidence type="ECO:0000256" key="2">
    <source>
        <dbReference type="SAM" id="MobiDB-lite"/>
    </source>
</evidence>
<gene>
    <name evidence="5" type="ORF">FNF29_06615</name>
</gene>
<feature type="region of interest" description="Disordered" evidence="2">
    <location>
        <begin position="1"/>
        <end position="160"/>
    </location>
</feature>
<dbReference type="AlphaFoldDB" id="A0A5A8C795"/>
<feature type="compositionally biased region" description="Acidic residues" evidence="2">
    <location>
        <begin position="15"/>
        <end position="27"/>
    </location>
</feature>
<evidence type="ECO:0000313" key="6">
    <source>
        <dbReference type="Proteomes" id="UP000323011"/>
    </source>
</evidence>
<feature type="domain" description="AATF leucine zipper-containing" evidence="4">
    <location>
        <begin position="183"/>
        <end position="311"/>
    </location>
</feature>
<comment type="similarity">
    <text evidence="1">Belongs to the AATF family.</text>
</comment>
<evidence type="ECO:0008006" key="7">
    <source>
        <dbReference type="Google" id="ProtNLM"/>
    </source>
</evidence>
<feature type="compositionally biased region" description="Basic and acidic residues" evidence="2">
    <location>
        <begin position="1"/>
        <end position="14"/>
    </location>
</feature>
<evidence type="ECO:0000259" key="3">
    <source>
        <dbReference type="Pfam" id="PF08164"/>
    </source>
</evidence>
<proteinExistence type="inferred from homology"/>
<dbReference type="Pfam" id="PF13339">
    <property type="entry name" value="AATF-Che1"/>
    <property type="match status" value="1"/>
</dbReference>
<feature type="compositionally biased region" description="Acidic residues" evidence="2">
    <location>
        <begin position="88"/>
        <end position="101"/>
    </location>
</feature>